<dbReference type="Proteomes" id="UP000295758">
    <property type="component" value="Unassembled WGS sequence"/>
</dbReference>
<accession>A0A4R7E4Q6</accession>
<organism evidence="1 2">
    <name type="scientific">Halanaerobium congolense</name>
    <dbReference type="NCBI Taxonomy" id="54121"/>
    <lineage>
        <taxon>Bacteria</taxon>
        <taxon>Bacillati</taxon>
        <taxon>Bacillota</taxon>
        <taxon>Clostridia</taxon>
        <taxon>Halanaerobiales</taxon>
        <taxon>Halanaerobiaceae</taxon>
        <taxon>Halanaerobium</taxon>
    </lineage>
</organism>
<dbReference type="AlphaFoldDB" id="A0A4R7E4Q6"/>
<name>A0A4R7E4Q6_9FIRM</name>
<sequence length="45" mass="5429">MKEIEKKYKKALDKALIEFIKQNPKNIFTNNEKKAFFYKYITSIA</sequence>
<protein>
    <submittedName>
        <fullName evidence="1">Uncharacterized protein</fullName>
    </submittedName>
</protein>
<evidence type="ECO:0000313" key="1">
    <source>
        <dbReference type="EMBL" id="TDS27882.1"/>
    </source>
</evidence>
<comment type="caution">
    <text evidence="1">The sequence shown here is derived from an EMBL/GenBank/DDBJ whole genome shotgun (WGS) entry which is preliminary data.</text>
</comment>
<dbReference type="RefSeq" id="WP_166635508.1">
    <property type="nucleotide sequence ID" value="NZ_SOAA01000024.1"/>
</dbReference>
<gene>
    <name evidence="1" type="ORF">BY453_1241</name>
</gene>
<proteinExistence type="predicted"/>
<dbReference type="EMBL" id="SOAA01000024">
    <property type="protein sequence ID" value="TDS27882.1"/>
    <property type="molecule type" value="Genomic_DNA"/>
</dbReference>
<reference evidence="1 2" key="1">
    <citation type="submission" date="2019-03" db="EMBL/GenBank/DDBJ databases">
        <title>Deep subsurface shale carbon reservoir microbial communities from Ohio and West Virginia, USA.</title>
        <authorList>
            <person name="Wrighton K."/>
        </authorList>
    </citation>
    <scope>NUCLEOTIDE SEQUENCE [LARGE SCALE GENOMIC DNA]</scope>
    <source>
        <strain evidence="1 2">UTICA-S4D12</strain>
    </source>
</reference>
<evidence type="ECO:0000313" key="2">
    <source>
        <dbReference type="Proteomes" id="UP000295758"/>
    </source>
</evidence>